<evidence type="ECO:0000313" key="1">
    <source>
        <dbReference type="EMBL" id="OIW27824.1"/>
    </source>
</evidence>
<name>A0A1J7JDM8_9PEZI</name>
<dbReference type="EMBL" id="KV875099">
    <property type="protein sequence ID" value="OIW27824.1"/>
    <property type="molecule type" value="Genomic_DNA"/>
</dbReference>
<gene>
    <name evidence="1" type="ORF">CONLIGDRAFT_634156</name>
</gene>
<sequence>MAALVITEIDAKPDIPIGRNLPDEATLIPGMFAKVWDSTKPGDSSDATAPDGSLTPFGFLLDPKNKGVAQIKLAGSATYPQEWQGILNPVLVGYLDDSAQTPIISAKIGEVTLPSREAPLGPLNFSVAQMDFAEPLDPSVASQSPVPYRIAGDFRWKLTCPDKTFAPIRSTVNTRLEFYWLKTYAASGPLEVQSSLSETMMDMQGKYPVSVLRYFLPSSADLKTGANLAAHPSIWLANYVITRKITGVKYNAIDGRAGYGVGCCGGSFNWHDWILKVNPYVNSFDLAALVQAAMSLISTRNFFNYDFVLRWVCHTPDGFLQTSMPFGWAGSASPNTSAGVNNPFFLGITSTSAVHLADPSTVPNCALNARAWLEIGPSDDIKGPYVLDTAFNVVPTGQTTYQPEIAQHTRAAFLKAHLSKADGGDADAMDNGTSNAKAACYLNEEFGSTQSGEPRMIARIGLVNLFGANEPKFGPTPVPLMPMPASIRQAIAAAVTARRVVGARWMYNDASLKSKNILPILTNTTAFTPGDSWVTVGKGVSVVTYLLGNVGLSGATKGQICVKIHVYDTFHASTEALALELSKFESKLDAVLRPASASTVGNYYVRTRSSILFVRGNLLADITFVGPIAVDDPNYAAGVLMAARLDAHLAPRQVMKTQVRRPSLALAAPPPAEVDGETVVGRGFEVAMADPEMLADECVARSSVGRVLLCASGPVAGRVGRRFGFLALSLDVPTVAQRAEVTIVGAHPDTYHPGFRTFGVVVKPK</sequence>
<dbReference type="OrthoDB" id="5200985at2759"/>
<organism evidence="1 2">
    <name type="scientific">Coniochaeta ligniaria NRRL 30616</name>
    <dbReference type="NCBI Taxonomy" id="1408157"/>
    <lineage>
        <taxon>Eukaryota</taxon>
        <taxon>Fungi</taxon>
        <taxon>Dikarya</taxon>
        <taxon>Ascomycota</taxon>
        <taxon>Pezizomycotina</taxon>
        <taxon>Sordariomycetes</taxon>
        <taxon>Sordariomycetidae</taxon>
        <taxon>Coniochaetales</taxon>
        <taxon>Coniochaetaceae</taxon>
        <taxon>Coniochaeta</taxon>
    </lineage>
</organism>
<dbReference type="Proteomes" id="UP000182658">
    <property type="component" value="Unassembled WGS sequence"/>
</dbReference>
<accession>A0A1J7JDM8</accession>
<keyword evidence="2" id="KW-1185">Reference proteome</keyword>
<proteinExistence type="predicted"/>
<dbReference type="AlphaFoldDB" id="A0A1J7JDM8"/>
<protein>
    <submittedName>
        <fullName evidence="1">Uncharacterized protein</fullName>
    </submittedName>
</protein>
<dbReference type="InParanoid" id="A0A1J7JDM8"/>
<reference evidence="1 2" key="1">
    <citation type="submission" date="2016-10" db="EMBL/GenBank/DDBJ databases">
        <title>Draft genome sequence of Coniochaeta ligniaria NRRL30616, a lignocellulolytic fungus for bioabatement of inhibitors in plant biomass hydrolysates.</title>
        <authorList>
            <consortium name="DOE Joint Genome Institute"/>
            <person name="Jimenez D.J."/>
            <person name="Hector R.E."/>
            <person name="Riley R."/>
            <person name="Sun H."/>
            <person name="Grigoriev I.V."/>
            <person name="Van Elsas J.D."/>
            <person name="Nichols N.N."/>
        </authorList>
    </citation>
    <scope>NUCLEOTIDE SEQUENCE [LARGE SCALE GENOMIC DNA]</scope>
    <source>
        <strain evidence="1 2">NRRL 30616</strain>
    </source>
</reference>
<evidence type="ECO:0000313" key="2">
    <source>
        <dbReference type="Proteomes" id="UP000182658"/>
    </source>
</evidence>